<keyword evidence="3" id="KW-1185">Reference proteome</keyword>
<dbReference type="Proteomes" id="UP000294933">
    <property type="component" value="Unassembled WGS sequence"/>
</dbReference>
<evidence type="ECO:0000313" key="3">
    <source>
        <dbReference type="Proteomes" id="UP000294933"/>
    </source>
</evidence>
<dbReference type="PANTHER" id="PTHR33266:SF1">
    <property type="entry name" value="F-BOX DOMAIN-CONTAINING PROTEIN"/>
    <property type="match status" value="1"/>
</dbReference>
<dbReference type="OrthoDB" id="107110at2759"/>
<dbReference type="PANTHER" id="PTHR33266">
    <property type="entry name" value="CHROMOSOME 15, WHOLE GENOME SHOTGUN SEQUENCE"/>
    <property type="match status" value="1"/>
</dbReference>
<gene>
    <name evidence="2" type="ORF">BD410DRAFT_745700</name>
</gene>
<feature type="compositionally biased region" description="Acidic residues" evidence="1">
    <location>
        <begin position="956"/>
        <end position="968"/>
    </location>
</feature>
<accession>A0A4Y7QBS5</accession>
<feature type="region of interest" description="Disordered" evidence="1">
    <location>
        <begin position="949"/>
        <end position="968"/>
    </location>
</feature>
<protein>
    <submittedName>
        <fullName evidence="2">Uncharacterized protein</fullName>
    </submittedName>
</protein>
<evidence type="ECO:0000313" key="2">
    <source>
        <dbReference type="EMBL" id="TDL24309.1"/>
    </source>
</evidence>
<dbReference type="STRING" id="50990.A0A4Y7QBS5"/>
<feature type="compositionally biased region" description="Basic and acidic residues" evidence="1">
    <location>
        <begin position="1"/>
        <end position="11"/>
    </location>
</feature>
<name>A0A4Y7QBS5_9AGAM</name>
<evidence type="ECO:0000256" key="1">
    <source>
        <dbReference type="SAM" id="MobiDB-lite"/>
    </source>
</evidence>
<feature type="compositionally biased region" description="Basic and acidic residues" evidence="1">
    <location>
        <begin position="19"/>
        <end position="33"/>
    </location>
</feature>
<dbReference type="EMBL" id="ML170167">
    <property type="protein sequence ID" value="TDL24309.1"/>
    <property type="molecule type" value="Genomic_DNA"/>
</dbReference>
<organism evidence="2 3">
    <name type="scientific">Rickenella mellea</name>
    <dbReference type="NCBI Taxonomy" id="50990"/>
    <lineage>
        <taxon>Eukaryota</taxon>
        <taxon>Fungi</taxon>
        <taxon>Dikarya</taxon>
        <taxon>Basidiomycota</taxon>
        <taxon>Agaricomycotina</taxon>
        <taxon>Agaricomycetes</taxon>
        <taxon>Hymenochaetales</taxon>
        <taxon>Rickenellaceae</taxon>
        <taxon>Rickenella</taxon>
    </lineage>
</organism>
<feature type="region of interest" description="Disordered" evidence="1">
    <location>
        <begin position="386"/>
        <end position="424"/>
    </location>
</feature>
<feature type="region of interest" description="Disordered" evidence="1">
    <location>
        <begin position="1"/>
        <end position="57"/>
    </location>
</feature>
<proteinExistence type="predicted"/>
<feature type="compositionally biased region" description="Polar residues" evidence="1">
    <location>
        <begin position="37"/>
        <end position="49"/>
    </location>
</feature>
<dbReference type="AlphaFoldDB" id="A0A4Y7QBS5"/>
<dbReference type="VEuPathDB" id="FungiDB:BD410DRAFT_745700"/>
<sequence length="968" mass="108148">MTAGDLRKLRPLDSTAPKRSLDDAELDRPEMHAEPGPSNSPSHFPQNQQRMEEVHDQYSKVEHQSMDEGTCRLLGDDASTQRNPPGVVLNAVVETCPTLDQTYQNVFEARKLVEANEQLREKLIAAQKSKSFKIIRCLKILQPPAELRHDFLPLTVAQKQATELSWSIPFVGDSHDALFAHMKKHYNKENIYARYAAVVQSSGMGKSRMVDELGKKHFVVPICLGEDSSSGFPPPDKSVRKFLCVRTSQLNSLARACAFLEHLFKQLSLAVQEIEESLDFGDDADIDVRLVLIAATFREQMTQGQTMLKHGAYRLKFYKAVMDGATNSVRHYEKYLVGDNVKPSKSSAALPSYSPAKISPSHGQLSQLLFIAAFEELERRLSALGDVTHQSPTPGMQTRRMLKGETSRKPPAKKVKRQKTAESKRSLSAPLVILSYDEAHTLTKQEGEDAAGDRVWSPFGELRRALRSLSGHSLFSLFLSTTGKISEIASRREDDLSARVIIGNLHLIPPFTDMGFDQLAKRNKRLTLPYVTTDEYMASIARPLLSARHERGDTTIKKDTIKYAAYKLIHSPDIDLSALLPKPKIAAMLACLSQRLPIEFLSTTYLQHLQEREQVEAHMRVCLTIDSACESMVTVSPSEPLLSEAASWIMKQPSFDAPNALMEVLSGFSIHQGDRGELVGLLLITLARDQAMDDFDDVGRCLSRSFPVSVFLRSLFKEPSDQTNIVHHDALRPRPDLDLAAELDGISLYFNHIIKAHDFATLEPEHLVKLLARGAGVLCANNQRGTDAALPTVKGDELLAERIGRISFQFKNDPKVTEKHAESLFAIMDPEIVQNENENSQTVIVIRIIFSLAIRTPCFKFIQTTQAAAEPGKNPAYKTYDFWSAGLSPEILGPINPQQADVWKALLKASYGWEGVYRSGSEQQNLLRQSMNPGASTQRGFWQQFWPSDEVNADPSEADETMDVQMEE</sequence>
<reference evidence="2 3" key="1">
    <citation type="submission" date="2018-06" db="EMBL/GenBank/DDBJ databases">
        <title>A transcriptomic atlas of mushroom development highlights an independent origin of complex multicellularity.</title>
        <authorList>
            <consortium name="DOE Joint Genome Institute"/>
            <person name="Krizsan K."/>
            <person name="Almasi E."/>
            <person name="Merenyi Z."/>
            <person name="Sahu N."/>
            <person name="Viragh M."/>
            <person name="Koszo T."/>
            <person name="Mondo S."/>
            <person name="Kiss B."/>
            <person name="Balint B."/>
            <person name="Kues U."/>
            <person name="Barry K."/>
            <person name="Hegedus J.C."/>
            <person name="Henrissat B."/>
            <person name="Johnson J."/>
            <person name="Lipzen A."/>
            <person name="Ohm R."/>
            <person name="Nagy I."/>
            <person name="Pangilinan J."/>
            <person name="Yan J."/>
            <person name="Xiong Y."/>
            <person name="Grigoriev I.V."/>
            <person name="Hibbett D.S."/>
            <person name="Nagy L.G."/>
        </authorList>
    </citation>
    <scope>NUCLEOTIDE SEQUENCE [LARGE SCALE GENOMIC DNA]</scope>
    <source>
        <strain evidence="2 3">SZMC22713</strain>
    </source>
</reference>